<keyword evidence="2" id="KW-0472">Membrane</keyword>
<dbReference type="InterPro" id="IPR010131">
    <property type="entry name" value="MdtP/NodT-like"/>
</dbReference>
<dbReference type="PANTHER" id="PTHR30203:SF33">
    <property type="entry name" value="BLR4455 PROTEIN"/>
    <property type="match status" value="1"/>
</dbReference>
<keyword evidence="2" id="KW-0449">Lipoprotein</keyword>
<dbReference type="Pfam" id="PF02321">
    <property type="entry name" value="OEP"/>
    <property type="match status" value="2"/>
</dbReference>
<feature type="chain" id="PRO_5045001927" evidence="2">
    <location>
        <begin position="20"/>
        <end position="491"/>
    </location>
</feature>
<keyword evidence="2" id="KW-0812">Transmembrane</keyword>
<accession>A0ABU9XW80</accession>
<evidence type="ECO:0000256" key="2">
    <source>
        <dbReference type="RuleBase" id="RU362097"/>
    </source>
</evidence>
<evidence type="ECO:0000256" key="1">
    <source>
        <dbReference type="ARBA" id="ARBA00007613"/>
    </source>
</evidence>
<feature type="signal peptide" evidence="2">
    <location>
        <begin position="1"/>
        <end position="19"/>
    </location>
</feature>
<gene>
    <name evidence="4" type="ORF">ABC969_15440</name>
</gene>
<dbReference type="RefSeq" id="WP_345866042.1">
    <property type="nucleotide sequence ID" value="NZ_JBDIMF010000007.1"/>
</dbReference>
<dbReference type="Gene3D" id="2.20.200.10">
    <property type="entry name" value="Outer membrane efflux proteins (OEP)"/>
    <property type="match status" value="1"/>
</dbReference>
<keyword evidence="2" id="KW-0564">Palmitate</keyword>
<name>A0ABU9XW80_9SPHN</name>
<dbReference type="SUPFAM" id="SSF56954">
    <property type="entry name" value="Outer membrane efflux proteins (OEP)"/>
    <property type="match status" value="1"/>
</dbReference>
<dbReference type="Proteomes" id="UP001404104">
    <property type="component" value="Unassembled WGS sequence"/>
</dbReference>
<keyword evidence="2" id="KW-0732">Signal</keyword>
<evidence type="ECO:0000256" key="3">
    <source>
        <dbReference type="SAM" id="Coils"/>
    </source>
</evidence>
<keyword evidence="5" id="KW-1185">Reference proteome</keyword>
<dbReference type="PROSITE" id="PS51257">
    <property type="entry name" value="PROKAR_LIPOPROTEIN"/>
    <property type="match status" value="1"/>
</dbReference>
<dbReference type="EMBL" id="JBDIMF010000007">
    <property type="protein sequence ID" value="MEN2787808.1"/>
    <property type="molecule type" value="Genomic_DNA"/>
</dbReference>
<proteinExistence type="inferred from homology"/>
<organism evidence="4 5">
    <name type="scientific">Sphingomonas qilianensis</name>
    <dbReference type="NCBI Taxonomy" id="1736690"/>
    <lineage>
        <taxon>Bacteria</taxon>
        <taxon>Pseudomonadati</taxon>
        <taxon>Pseudomonadota</taxon>
        <taxon>Alphaproteobacteria</taxon>
        <taxon>Sphingomonadales</taxon>
        <taxon>Sphingomonadaceae</taxon>
        <taxon>Sphingomonas</taxon>
    </lineage>
</organism>
<keyword evidence="3" id="KW-0175">Coiled coil</keyword>
<dbReference type="Gene3D" id="1.20.1600.10">
    <property type="entry name" value="Outer membrane efflux proteins (OEP)"/>
    <property type="match status" value="1"/>
</dbReference>
<keyword evidence="2" id="KW-1134">Transmembrane beta strand</keyword>
<dbReference type="InterPro" id="IPR003423">
    <property type="entry name" value="OMP_efflux"/>
</dbReference>
<feature type="coiled-coil region" evidence="3">
    <location>
        <begin position="230"/>
        <end position="257"/>
    </location>
</feature>
<comment type="caution">
    <text evidence="4">The sequence shown here is derived from an EMBL/GenBank/DDBJ whole genome shotgun (WGS) entry which is preliminary data.</text>
</comment>
<evidence type="ECO:0000313" key="4">
    <source>
        <dbReference type="EMBL" id="MEN2787808.1"/>
    </source>
</evidence>
<comment type="similarity">
    <text evidence="1 2">Belongs to the outer membrane factor (OMF) (TC 1.B.17) family.</text>
</comment>
<comment type="subcellular location">
    <subcellularLocation>
        <location evidence="2">Cell membrane</location>
        <topology evidence="2">Lipid-anchor</topology>
    </subcellularLocation>
</comment>
<reference evidence="4 5" key="1">
    <citation type="submission" date="2024-05" db="EMBL/GenBank/DDBJ databases">
        <authorList>
            <person name="Liu Q."/>
            <person name="Xin Y.-H."/>
        </authorList>
    </citation>
    <scope>NUCLEOTIDE SEQUENCE [LARGE SCALE GENOMIC DNA]</scope>
    <source>
        <strain evidence="4 5">CGMCC 1.15349</strain>
    </source>
</reference>
<evidence type="ECO:0000313" key="5">
    <source>
        <dbReference type="Proteomes" id="UP001404104"/>
    </source>
</evidence>
<protein>
    <submittedName>
        <fullName evidence="4">Efflux transporter outer membrane subunit</fullName>
    </submittedName>
</protein>
<sequence length="491" mass="52791">MHKPHLRMFAMLATAGSLASCNFAPEYRQPPSTVSQNFVQRPEGQRLATEIGWREFFGDPRLQAHIAAALANNRDLAQSVARIEQARARYRITEADRLPQLNGSAGGTRTRNPLNSLGFGDSLGGGGGEQPSAIEFTQYNVGVAVSSFEIDFWGRLRNLSDAARARFLATVEAERTFRLSLVSQVAATYIAIRSGEERIALAAQTLEARREGLRIATRRADAGVTSNVDLDQAALLLTQAETEIAELRRTTDQSRNLLAVLTGGPIAGDLPAGRPLADAGQFAAIDAGLPSQLLANRPDIIAAEYQLRAANADIGAARAAFFPNISLTGSLGFASPVLGNLVQGDSQSWSFGGALNLPIFDWGRREAQVQVSRAVADELTAAYQRTVQEAFREVSDALVGRQRYAEQLAAQERAVAAQARLARTARLRYDNGISIYLEVLDAERSLFAARQQLLALRAAQLQNAVSLYVALGGGLQERVTAPPGVAASTPQ</sequence>
<dbReference type="PANTHER" id="PTHR30203">
    <property type="entry name" value="OUTER MEMBRANE CATION EFFLUX PROTEIN"/>
    <property type="match status" value="1"/>
</dbReference>
<dbReference type="NCBIfam" id="TIGR01845">
    <property type="entry name" value="outer_NodT"/>
    <property type="match status" value="1"/>
</dbReference>